<evidence type="ECO:0000259" key="8">
    <source>
        <dbReference type="PROSITE" id="PS51212"/>
    </source>
</evidence>
<dbReference type="SMART" id="SM00321">
    <property type="entry name" value="WSC"/>
    <property type="match status" value="2"/>
</dbReference>
<evidence type="ECO:0000313" key="9">
    <source>
        <dbReference type="EMBL" id="ROW05808.1"/>
    </source>
</evidence>
<keyword evidence="3 7" id="KW-0732">Signal</keyword>
<keyword evidence="5" id="KW-0472">Membrane</keyword>
<keyword evidence="4" id="KW-1133">Transmembrane helix</keyword>
<dbReference type="STRING" id="356882.A0A423WQQ4"/>
<dbReference type="PROSITE" id="PS51212">
    <property type="entry name" value="WSC"/>
    <property type="match status" value="2"/>
</dbReference>
<evidence type="ECO:0000256" key="1">
    <source>
        <dbReference type="ARBA" id="ARBA00004167"/>
    </source>
</evidence>
<feature type="chain" id="PRO_5019567936" description="WSC domain-containing protein" evidence="7">
    <location>
        <begin position="16"/>
        <end position="252"/>
    </location>
</feature>
<evidence type="ECO:0000256" key="4">
    <source>
        <dbReference type="ARBA" id="ARBA00022989"/>
    </source>
</evidence>
<evidence type="ECO:0000256" key="3">
    <source>
        <dbReference type="ARBA" id="ARBA00022729"/>
    </source>
</evidence>
<comment type="subcellular location">
    <subcellularLocation>
        <location evidence="1">Membrane</location>
        <topology evidence="1">Single-pass membrane protein</topology>
    </subcellularLocation>
</comment>
<evidence type="ECO:0000313" key="10">
    <source>
        <dbReference type="Proteomes" id="UP000283895"/>
    </source>
</evidence>
<gene>
    <name evidence="9" type="ORF">VMCG_05123</name>
</gene>
<sequence length="252" mass="27612">MYNFTTAAAIAFSWAASIFNVPLDLPPPCGYLGDKYAEWSAVETGCWMDTTGDVRALIHHVEGWKDNRSTPARCREGCDAEGYGLAALERGQECWCGNTIMDNAYPVSTEKCNSPCAGDENQICGGYGYMSLYARNGFNFTIGVSPRVTPRGLFRVGCYTDPTAIGRQMPVQPEGCQYEPERLRTAVGCMDDCASIGYKYAGLQNGRECWCHNDPPPYYLAGGKCNYPCEGDATQLCGGSASLLVYTRDEYQ</sequence>
<dbReference type="InterPro" id="IPR002889">
    <property type="entry name" value="WSC_carb-bd"/>
</dbReference>
<keyword evidence="2" id="KW-0812">Transmembrane</keyword>
<dbReference type="OrthoDB" id="5985073at2759"/>
<dbReference type="InterPro" id="IPR051836">
    <property type="entry name" value="Kremen_rcpt"/>
</dbReference>
<protein>
    <recommendedName>
        <fullName evidence="8">WSC domain-containing protein</fullName>
    </recommendedName>
</protein>
<evidence type="ECO:0000256" key="6">
    <source>
        <dbReference type="ARBA" id="ARBA00023180"/>
    </source>
</evidence>
<dbReference type="Proteomes" id="UP000283895">
    <property type="component" value="Unassembled WGS sequence"/>
</dbReference>
<organism evidence="9 10">
    <name type="scientific">Cytospora schulzeri</name>
    <dbReference type="NCBI Taxonomy" id="448051"/>
    <lineage>
        <taxon>Eukaryota</taxon>
        <taxon>Fungi</taxon>
        <taxon>Dikarya</taxon>
        <taxon>Ascomycota</taxon>
        <taxon>Pezizomycotina</taxon>
        <taxon>Sordariomycetes</taxon>
        <taxon>Sordariomycetidae</taxon>
        <taxon>Diaporthales</taxon>
        <taxon>Cytosporaceae</taxon>
        <taxon>Cytospora</taxon>
    </lineage>
</organism>
<feature type="domain" description="WSC" evidence="8">
    <location>
        <begin position="152"/>
        <end position="249"/>
    </location>
</feature>
<feature type="signal peptide" evidence="7">
    <location>
        <begin position="1"/>
        <end position="15"/>
    </location>
</feature>
<name>A0A423WQQ4_9PEZI</name>
<dbReference type="Pfam" id="PF01822">
    <property type="entry name" value="WSC"/>
    <property type="match status" value="2"/>
</dbReference>
<evidence type="ECO:0000256" key="7">
    <source>
        <dbReference type="SAM" id="SignalP"/>
    </source>
</evidence>
<accession>A0A423WQQ4</accession>
<evidence type="ECO:0000256" key="2">
    <source>
        <dbReference type="ARBA" id="ARBA00022692"/>
    </source>
</evidence>
<dbReference type="AlphaFoldDB" id="A0A423WQQ4"/>
<dbReference type="EMBL" id="LKEA01000012">
    <property type="protein sequence ID" value="ROW05808.1"/>
    <property type="molecule type" value="Genomic_DNA"/>
</dbReference>
<dbReference type="PANTHER" id="PTHR24269:SF16">
    <property type="entry name" value="PROTEIN SLG1"/>
    <property type="match status" value="1"/>
</dbReference>
<comment type="caution">
    <text evidence="9">The sequence shown here is derived from an EMBL/GenBank/DDBJ whole genome shotgun (WGS) entry which is preliminary data.</text>
</comment>
<evidence type="ECO:0000256" key="5">
    <source>
        <dbReference type="ARBA" id="ARBA00023136"/>
    </source>
</evidence>
<feature type="domain" description="WSC" evidence="8">
    <location>
        <begin position="40"/>
        <end position="136"/>
    </location>
</feature>
<dbReference type="GO" id="GO:0005886">
    <property type="term" value="C:plasma membrane"/>
    <property type="evidence" value="ECO:0007669"/>
    <property type="project" value="TreeGrafter"/>
</dbReference>
<dbReference type="PANTHER" id="PTHR24269">
    <property type="entry name" value="KREMEN PROTEIN"/>
    <property type="match status" value="1"/>
</dbReference>
<proteinExistence type="predicted"/>
<reference evidence="9 10" key="1">
    <citation type="submission" date="2015-09" db="EMBL/GenBank/DDBJ databases">
        <title>Host preference determinants of Valsa canker pathogens revealed by comparative genomics.</title>
        <authorList>
            <person name="Yin Z."/>
            <person name="Huang L."/>
        </authorList>
    </citation>
    <scope>NUCLEOTIDE SEQUENCE [LARGE SCALE GENOMIC DNA]</scope>
    <source>
        <strain evidence="9 10">03-1</strain>
    </source>
</reference>
<keyword evidence="6" id="KW-0325">Glycoprotein</keyword>
<keyword evidence="10" id="KW-1185">Reference proteome</keyword>